<dbReference type="AlphaFoldDB" id="A0A0F9JTS3"/>
<dbReference type="EMBL" id="LAZR01009336">
    <property type="protein sequence ID" value="KKM73224.1"/>
    <property type="molecule type" value="Genomic_DNA"/>
</dbReference>
<evidence type="ECO:0000256" key="3">
    <source>
        <dbReference type="SAM" id="Phobius"/>
    </source>
</evidence>
<feature type="transmembrane region" description="Helical" evidence="3">
    <location>
        <begin position="204"/>
        <end position="223"/>
    </location>
</feature>
<proteinExistence type="predicted"/>
<feature type="transmembrane region" description="Helical" evidence="3">
    <location>
        <begin position="29"/>
        <end position="46"/>
    </location>
</feature>
<evidence type="ECO:0000256" key="2">
    <source>
        <dbReference type="ARBA" id="ARBA00022803"/>
    </source>
</evidence>
<keyword evidence="2" id="KW-0802">TPR repeat</keyword>
<feature type="transmembrane region" description="Helical" evidence="3">
    <location>
        <begin position="258"/>
        <end position="280"/>
    </location>
</feature>
<protein>
    <submittedName>
        <fullName evidence="4">Uncharacterized protein</fullName>
    </submittedName>
</protein>
<dbReference type="InterPro" id="IPR011990">
    <property type="entry name" value="TPR-like_helical_dom_sf"/>
</dbReference>
<feature type="transmembrane region" description="Helical" evidence="3">
    <location>
        <begin position="229"/>
        <end position="249"/>
    </location>
</feature>
<evidence type="ECO:0000313" key="4">
    <source>
        <dbReference type="EMBL" id="KKM73224.1"/>
    </source>
</evidence>
<dbReference type="Pfam" id="PF13424">
    <property type="entry name" value="TPR_12"/>
    <property type="match status" value="1"/>
</dbReference>
<gene>
    <name evidence="4" type="ORF">LCGC14_1412600</name>
</gene>
<keyword evidence="3" id="KW-1133">Transmembrane helix</keyword>
<sequence>MHILAALTLFGIVRRTLSGRRLRERFGKAATPLAAIVAVIWLVHPLQTGSVTYVIQRCESLMGMLYLMSLYCVIRGLPSQRPVRWHAAAVCCAALSMGAKEVAVTLPVVVLLYDRTFAAGTFKAALRQRWKLYVALAATWGILAWLVVRGRAEGGFADRVQQGRMWEYAGSQFGVILHYLKLSLWPRILCMDYFWPAARTVGQILPHAVVVLGLFAASVWALWRRRVLGFAGVCFFLILAPTSSIMPIIDRAFEHRMYLSLACVVVVLVLGAYALGGRLLRVAFSADRPRRVGVVLGALLSVAVVSALGARSIVRNADYRSELRMWRKGLRDRRDNPRIRNSLAVALLERGSSHREEGNGHRAAGRADLATQSWNSARKDIAEAEGYLREAIVLLPSYPNPHINLGMILLGRGELDQAERSVATALASDKRYSSLYAYATAHGAMGEILEHQGRLEEAAGYYATVLRIQKY</sequence>
<dbReference type="PANTHER" id="PTHR44227">
    <property type="match status" value="1"/>
</dbReference>
<keyword evidence="1" id="KW-0677">Repeat</keyword>
<comment type="caution">
    <text evidence="4">The sequence shown here is derived from an EMBL/GenBank/DDBJ whole genome shotgun (WGS) entry which is preliminary data.</text>
</comment>
<evidence type="ECO:0000256" key="1">
    <source>
        <dbReference type="ARBA" id="ARBA00022737"/>
    </source>
</evidence>
<dbReference type="SUPFAM" id="SSF48452">
    <property type="entry name" value="TPR-like"/>
    <property type="match status" value="1"/>
</dbReference>
<keyword evidence="3" id="KW-0812">Transmembrane</keyword>
<dbReference type="Gene3D" id="1.25.40.10">
    <property type="entry name" value="Tetratricopeptide repeat domain"/>
    <property type="match status" value="1"/>
</dbReference>
<keyword evidence="3" id="KW-0472">Membrane</keyword>
<accession>A0A0F9JTS3</accession>
<dbReference type="PANTHER" id="PTHR44227:SF3">
    <property type="entry name" value="PROTEIN O-MANNOSYL-TRANSFERASE TMTC4"/>
    <property type="match status" value="1"/>
</dbReference>
<name>A0A0F9JTS3_9ZZZZ</name>
<dbReference type="InterPro" id="IPR052346">
    <property type="entry name" value="O-mannosyl-transferase_TMTC"/>
</dbReference>
<feature type="non-terminal residue" evidence="4">
    <location>
        <position position="471"/>
    </location>
</feature>
<reference evidence="4" key="1">
    <citation type="journal article" date="2015" name="Nature">
        <title>Complex archaea that bridge the gap between prokaryotes and eukaryotes.</title>
        <authorList>
            <person name="Spang A."/>
            <person name="Saw J.H."/>
            <person name="Jorgensen S.L."/>
            <person name="Zaremba-Niedzwiedzka K."/>
            <person name="Martijn J."/>
            <person name="Lind A.E."/>
            <person name="van Eijk R."/>
            <person name="Schleper C."/>
            <person name="Guy L."/>
            <person name="Ettema T.J."/>
        </authorList>
    </citation>
    <scope>NUCLEOTIDE SEQUENCE</scope>
</reference>
<organism evidence="4">
    <name type="scientific">marine sediment metagenome</name>
    <dbReference type="NCBI Taxonomy" id="412755"/>
    <lineage>
        <taxon>unclassified sequences</taxon>
        <taxon>metagenomes</taxon>
        <taxon>ecological metagenomes</taxon>
    </lineage>
</organism>
<feature type="transmembrane region" description="Helical" evidence="3">
    <location>
        <begin position="292"/>
        <end position="314"/>
    </location>
</feature>
<feature type="transmembrane region" description="Helical" evidence="3">
    <location>
        <begin position="132"/>
        <end position="148"/>
    </location>
</feature>